<comment type="caution">
    <text evidence="1">The sequence shown here is derived from an EMBL/GenBank/DDBJ whole genome shotgun (WGS) entry which is preliminary data.</text>
</comment>
<protein>
    <submittedName>
        <fullName evidence="1">Uncharacterized protein</fullName>
    </submittedName>
</protein>
<sequence length="92" mass="10630">MEKDTGKAYAVFCSAGCFGGYPRRRMLSRMMLAQQTGDHSYIEPHESTQPLDKTVTRRPALETQRGLIYFTGDDPCMMRDLLKKQEELDFYV</sequence>
<dbReference type="AlphaFoldDB" id="A0A0F9W2N9"/>
<organism evidence="1">
    <name type="scientific">marine sediment metagenome</name>
    <dbReference type="NCBI Taxonomy" id="412755"/>
    <lineage>
        <taxon>unclassified sequences</taxon>
        <taxon>metagenomes</taxon>
        <taxon>ecological metagenomes</taxon>
    </lineage>
</organism>
<evidence type="ECO:0000313" key="1">
    <source>
        <dbReference type="EMBL" id="KKO10610.1"/>
    </source>
</evidence>
<gene>
    <name evidence="1" type="ORF">LCGC14_0020900</name>
</gene>
<accession>A0A0F9W2N9</accession>
<name>A0A0F9W2N9_9ZZZZ</name>
<dbReference type="EMBL" id="LAZR01000004">
    <property type="protein sequence ID" value="KKO10610.1"/>
    <property type="molecule type" value="Genomic_DNA"/>
</dbReference>
<reference evidence="1" key="1">
    <citation type="journal article" date="2015" name="Nature">
        <title>Complex archaea that bridge the gap between prokaryotes and eukaryotes.</title>
        <authorList>
            <person name="Spang A."/>
            <person name="Saw J.H."/>
            <person name="Jorgensen S.L."/>
            <person name="Zaremba-Niedzwiedzka K."/>
            <person name="Martijn J."/>
            <person name="Lind A.E."/>
            <person name="van Eijk R."/>
            <person name="Schleper C."/>
            <person name="Guy L."/>
            <person name="Ettema T.J."/>
        </authorList>
    </citation>
    <scope>NUCLEOTIDE SEQUENCE</scope>
</reference>
<proteinExistence type="predicted"/>